<dbReference type="EMBL" id="FOSW01000003">
    <property type="protein sequence ID" value="SFK77017.1"/>
    <property type="molecule type" value="Genomic_DNA"/>
</dbReference>
<evidence type="ECO:0000259" key="9">
    <source>
        <dbReference type="PROSITE" id="PS50928"/>
    </source>
</evidence>
<dbReference type="Proteomes" id="UP000199152">
    <property type="component" value="Unassembled WGS sequence"/>
</dbReference>
<keyword evidence="6 7" id="KW-0472">Membrane</keyword>
<feature type="transmembrane region" description="Helical" evidence="7">
    <location>
        <begin position="252"/>
        <end position="271"/>
    </location>
</feature>
<keyword evidence="3" id="KW-1003">Cell membrane</keyword>
<organism evidence="10 11">
    <name type="scientific">Geodermatophilus ruber</name>
    <dbReference type="NCBI Taxonomy" id="504800"/>
    <lineage>
        <taxon>Bacteria</taxon>
        <taxon>Bacillati</taxon>
        <taxon>Actinomycetota</taxon>
        <taxon>Actinomycetes</taxon>
        <taxon>Geodermatophilales</taxon>
        <taxon>Geodermatophilaceae</taxon>
        <taxon>Geodermatophilus</taxon>
    </lineage>
</organism>
<dbReference type="PANTHER" id="PTHR30151">
    <property type="entry name" value="ALKANE SULFONATE ABC TRANSPORTER-RELATED, MEMBRANE SUBUNIT"/>
    <property type="match status" value="1"/>
</dbReference>
<dbReference type="STRING" id="504800.SAMN04488085_103378"/>
<evidence type="ECO:0000256" key="3">
    <source>
        <dbReference type="ARBA" id="ARBA00022475"/>
    </source>
</evidence>
<dbReference type="SUPFAM" id="SSF161098">
    <property type="entry name" value="MetI-like"/>
    <property type="match status" value="1"/>
</dbReference>
<keyword evidence="2 7" id="KW-0813">Transport</keyword>
<dbReference type="RefSeq" id="WP_177212688.1">
    <property type="nucleotide sequence ID" value="NZ_FOSW01000003.1"/>
</dbReference>
<keyword evidence="11" id="KW-1185">Reference proteome</keyword>
<evidence type="ECO:0000313" key="10">
    <source>
        <dbReference type="EMBL" id="SFK77017.1"/>
    </source>
</evidence>
<feature type="transmembrane region" description="Helical" evidence="7">
    <location>
        <begin position="129"/>
        <end position="149"/>
    </location>
</feature>
<keyword evidence="5 7" id="KW-1133">Transmembrane helix</keyword>
<feature type="transmembrane region" description="Helical" evidence="7">
    <location>
        <begin position="38"/>
        <end position="60"/>
    </location>
</feature>
<proteinExistence type="inferred from homology"/>
<evidence type="ECO:0000256" key="6">
    <source>
        <dbReference type="ARBA" id="ARBA00023136"/>
    </source>
</evidence>
<feature type="transmembrane region" description="Helical" evidence="7">
    <location>
        <begin position="93"/>
        <end position="117"/>
    </location>
</feature>
<dbReference type="GO" id="GO:0055085">
    <property type="term" value="P:transmembrane transport"/>
    <property type="evidence" value="ECO:0007669"/>
    <property type="project" value="InterPro"/>
</dbReference>
<dbReference type="Pfam" id="PF00528">
    <property type="entry name" value="BPD_transp_1"/>
    <property type="match status" value="1"/>
</dbReference>
<comment type="subcellular location">
    <subcellularLocation>
        <location evidence="1 7">Cell membrane</location>
        <topology evidence="1 7">Multi-pass membrane protein</topology>
    </subcellularLocation>
</comment>
<keyword evidence="4 7" id="KW-0812">Transmembrane</keyword>
<reference evidence="10 11" key="1">
    <citation type="submission" date="2016-10" db="EMBL/GenBank/DDBJ databases">
        <authorList>
            <person name="de Groot N.N."/>
        </authorList>
    </citation>
    <scope>NUCLEOTIDE SEQUENCE [LARGE SCALE GENOMIC DNA]</scope>
    <source>
        <strain evidence="10 11">DSM 45317</strain>
    </source>
</reference>
<accession>A0A1I4C9L2</accession>
<dbReference type="InterPro" id="IPR000515">
    <property type="entry name" value="MetI-like"/>
</dbReference>
<evidence type="ECO:0000256" key="1">
    <source>
        <dbReference type="ARBA" id="ARBA00004651"/>
    </source>
</evidence>
<evidence type="ECO:0000256" key="5">
    <source>
        <dbReference type="ARBA" id="ARBA00022989"/>
    </source>
</evidence>
<sequence>MTSDVQPVDAQRRLSRRPTPEGEGRGGRPTRTTRRSRLWRGVVGVLALGLVLEFVTRIGLVSPTFLPPFTTILGEAVDVVGRQDFQEAVLSTVVSWGAGLALSAAVAIPLGVVLGLSQVSYRATRAVLDLLRPIPPIALIPLVILVMGQGLEMKLVLVVFAALWPILFNTISGVHDVDVKAKEMARSFGFSRLAVIRRVVVPSAAPFIATGVRLSSSIALIVVITVELIAGGASGMGTFVAEARAVGNQTEVVYAGTLLIGVVGLVINLLMGAAERRFFGWHTTKDV</sequence>
<dbReference type="AlphaFoldDB" id="A0A1I4C9L2"/>
<dbReference type="Gene3D" id="1.10.3720.10">
    <property type="entry name" value="MetI-like"/>
    <property type="match status" value="1"/>
</dbReference>
<feature type="transmembrane region" description="Helical" evidence="7">
    <location>
        <begin position="155"/>
        <end position="174"/>
    </location>
</feature>
<feature type="transmembrane region" description="Helical" evidence="7">
    <location>
        <begin position="195"/>
        <end position="212"/>
    </location>
</feature>
<feature type="region of interest" description="Disordered" evidence="8">
    <location>
        <begin position="1"/>
        <end position="33"/>
    </location>
</feature>
<dbReference type="GO" id="GO:0005886">
    <property type="term" value="C:plasma membrane"/>
    <property type="evidence" value="ECO:0007669"/>
    <property type="project" value="UniProtKB-SubCell"/>
</dbReference>
<dbReference type="CDD" id="cd06261">
    <property type="entry name" value="TM_PBP2"/>
    <property type="match status" value="1"/>
</dbReference>
<dbReference type="PANTHER" id="PTHR30151:SF0">
    <property type="entry name" value="ABC TRANSPORTER PERMEASE PROTEIN MJ0413-RELATED"/>
    <property type="match status" value="1"/>
</dbReference>
<evidence type="ECO:0000256" key="2">
    <source>
        <dbReference type="ARBA" id="ARBA00022448"/>
    </source>
</evidence>
<dbReference type="PROSITE" id="PS50928">
    <property type="entry name" value="ABC_TM1"/>
    <property type="match status" value="1"/>
</dbReference>
<evidence type="ECO:0000256" key="7">
    <source>
        <dbReference type="RuleBase" id="RU363032"/>
    </source>
</evidence>
<dbReference type="InterPro" id="IPR035906">
    <property type="entry name" value="MetI-like_sf"/>
</dbReference>
<evidence type="ECO:0000256" key="4">
    <source>
        <dbReference type="ARBA" id="ARBA00022692"/>
    </source>
</evidence>
<protein>
    <submittedName>
        <fullName evidence="10">NitT/TauT family transport system permease protein</fullName>
    </submittedName>
</protein>
<evidence type="ECO:0000313" key="11">
    <source>
        <dbReference type="Proteomes" id="UP000199152"/>
    </source>
</evidence>
<feature type="transmembrane region" description="Helical" evidence="7">
    <location>
        <begin position="218"/>
        <end position="240"/>
    </location>
</feature>
<dbReference type="InParanoid" id="A0A1I4C9L2"/>
<feature type="domain" description="ABC transmembrane type-1" evidence="9">
    <location>
        <begin position="89"/>
        <end position="271"/>
    </location>
</feature>
<name>A0A1I4C9L2_9ACTN</name>
<comment type="similarity">
    <text evidence="7">Belongs to the binding-protein-dependent transport system permease family.</text>
</comment>
<gene>
    <name evidence="10" type="ORF">SAMN04488085_103378</name>
</gene>
<evidence type="ECO:0000256" key="8">
    <source>
        <dbReference type="SAM" id="MobiDB-lite"/>
    </source>
</evidence>